<protein>
    <recommendedName>
        <fullName evidence="1">VOC domain-containing protein</fullName>
    </recommendedName>
</protein>
<dbReference type="CDD" id="cd06587">
    <property type="entry name" value="VOC"/>
    <property type="match status" value="1"/>
</dbReference>
<gene>
    <name evidence="2" type="ORF">AF331_10745</name>
</gene>
<feature type="domain" description="VOC" evidence="1">
    <location>
        <begin position="8"/>
        <end position="124"/>
    </location>
</feature>
<evidence type="ECO:0000259" key="1">
    <source>
        <dbReference type="PROSITE" id="PS51819"/>
    </source>
</evidence>
<keyword evidence="3" id="KW-1185">Reference proteome</keyword>
<comment type="caution">
    <text evidence="2">The sequence shown here is derived from an EMBL/GenBank/DDBJ whole genome shotgun (WGS) entry which is preliminary data.</text>
</comment>
<dbReference type="EMBL" id="LGUE01000004">
    <property type="protein sequence ID" value="KON84525.1"/>
    <property type="molecule type" value="Genomic_DNA"/>
</dbReference>
<evidence type="ECO:0000313" key="3">
    <source>
        <dbReference type="Proteomes" id="UP000037405"/>
    </source>
</evidence>
<dbReference type="OrthoDB" id="2354281at2"/>
<dbReference type="InterPro" id="IPR037523">
    <property type="entry name" value="VOC_core"/>
</dbReference>
<evidence type="ECO:0000313" key="2">
    <source>
        <dbReference type="EMBL" id="KON84525.1"/>
    </source>
</evidence>
<dbReference type="Pfam" id="PF00903">
    <property type="entry name" value="Glyoxalase"/>
    <property type="match status" value="1"/>
</dbReference>
<reference evidence="3" key="1">
    <citation type="submission" date="2015-07" db="EMBL/GenBank/DDBJ databases">
        <title>Fjat-14235 jcm11544.</title>
        <authorList>
            <person name="Liu B."/>
            <person name="Wang J."/>
            <person name="Zhu Y."/>
            <person name="Liu G."/>
            <person name="Chen Q."/>
            <person name="Chen Z."/>
            <person name="Lan J."/>
            <person name="Che J."/>
            <person name="Ge C."/>
            <person name="Shi H."/>
            <person name="Pan Z."/>
            <person name="Liu X."/>
        </authorList>
    </citation>
    <scope>NUCLEOTIDE SEQUENCE [LARGE SCALE GENOMIC DNA]</scope>
    <source>
        <strain evidence="3">JCM 11544</strain>
    </source>
</reference>
<dbReference type="Proteomes" id="UP000037405">
    <property type="component" value="Unassembled WGS sequence"/>
</dbReference>
<organism evidence="2 3">
    <name type="scientific">Rossellomorea marisflavi</name>
    <dbReference type="NCBI Taxonomy" id="189381"/>
    <lineage>
        <taxon>Bacteria</taxon>
        <taxon>Bacillati</taxon>
        <taxon>Bacillota</taxon>
        <taxon>Bacilli</taxon>
        <taxon>Bacillales</taxon>
        <taxon>Bacillaceae</taxon>
        <taxon>Rossellomorea</taxon>
    </lineage>
</organism>
<proteinExistence type="predicted"/>
<name>A0A0M0G3Y1_9BACI</name>
<dbReference type="InterPro" id="IPR004360">
    <property type="entry name" value="Glyas_Fos-R_dOase_dom"/>
</dbReference>
<dbReference type="SUPFAM" id="SSF54593">
    <property type="entry name" value="Glyoxalase/Bleomycin resistance protein/Dihydroxybiphenyl dioxygenase"/>
    <property type="match status" value="1"/>
</dbReference>
<sequence>MKTPIQNRIHTIFIHVSDLKASAHWYADLLGQEVDLDDVTRPVHTIPVADYTSLTLDAGPEGEHKDIVPARFPIFNFHADDIHEAHGYVEGIGIEVVQPITSFDDFSFFTVKDPDGHLIMICTG</sequence>
<dbReference type="Gene3D" id="3.10.180.10">
    <property type="entry name" value="2,3-Dihydroxybiphenyl 1,2-Dioxygenase, domain 1"/>
    <property type="match status" value="1"/>
</dbReference>
<dbReference type="STRING" id="189381.GCA_900166615_01738"/>
<dbReference type="RefSeq" id="WP_053428123.1">
    <property type="nucleotide sequence ID" value="NZ_CP096885.1"/>
</dbReference>
<dbReference type="AlphaFoldDB" id="A0A0M0G3Y1"/>
<accession>A0A0M0G3Y1</accession>
<dbReference type="PROSITE" id="PS51819">
    <property type="entry name" value="VOC"/>
    <property type="match status" value="1"/>
</dbReference>
<dbReference type="PATRIC" id="fig|189381.12.peg.2157"/>
<dbReference type="InterPro" id="IPR029068">
    <property type="entry name" value="Glyas_Bleomycin-R_OHBP_Dase"/>
</dbReference>